<dbReference type="EMBL" id="CP048836">
    <property type="protein sequence ID" value="QID17238.1"/>
    <property type="molecule type" value="Genomic_DNA"/>
</dbReference>
<dbReference type="InterPro" id="IPR020846">
    <property type="entry name" value="MFS_dom"/>
</dbReference>
<proteinExistence type="predicted"/>
<dbReference type="Pfam" id="PF06779">
    <property type="entry name" value="MFS_4"/>
    <property type="match status" value="1"/>
</dbReference>
<dbReference type="Gene3D" id="1.20.1250.20">
    <property type="entry name" value="MFS general substrate transporter like domains"/>
    <property type="match status" value="1"/>
</dbReference>
<evidence type="ECO:0000256" key="1">
    <source>
        <dbReference type="ARBA" id="ARBA00022692"/>
    </source>
</evidence>
<feature type="transmembrane region" description="Helical" evidence="4">
    <location>
        <begin position="140"/>
        <end position="161"/>
    </location>
</feature>
<feature type="transmembrane region" description="Helical" evidence="4">
    <location>
        <begin position="247"/>
        <end position="266"/>
    </location>
</feature>
<dbReference type="InterPro" id="IPR036259">
    <property type="entry name" value="MFS_trans_sf"/>
</dbReference>
<evidence type="ECO:0000259" key="5">
    <source>
        <dbReference type="PROSITE" id="PS50850"/>
    </source>
</evidence>
<organism evidence="6 7">
    <name type="scientific">Nitrogeniibacter mangrovi</name>
    <dbReference type="NCBI Taxonomy" id="2016596"/>
    <lineage>
        <taxon>Bacteria</taxon>
        <taxon>Pseudomonadati</taxon>
        <taxon>Pseudomonadota</taxon>
        <taxon>Betaproteobacteria</taxon>
        <taxon>Rhodocyclales</taxon>
        <taxon>Zoogloeaceae</taxon>
        <taxon>Nitrogeniibacter</taxon>
    </lineage>
</organism>
<protein>
    <submittedName>
        <fullName evidence="6">YbfB/YjiJ family MFS transporter</fullName>
    </submittedName>
</protein>
<dbReference type="GO" id="GO:0022857">
    <property type="term" value="F:transmembrane transporter activity"/>
    <property type="evidence" value="ECO:0007669"/>
    <property type="project" value="InterPro"/>
</dbReference>
<gene>
    <name evidence="6" type="ORF">G3580_06015</name>
</gene>
<dbReference type="SUPFAM" id="SSF103473">
    <property type="entry name" value="MFS general substrate transporter"/>
    <property type="match status" value="1"/>
</dbReference>
<dbReference type="AlphaFoldDB" id="A0A6C1B315"/>
<dbReference type="Proteomes" id="UP000501991">
    <property type="component" value="Chromosome"/>
</dbReference>
<feature type="transmembrane region" description="Helical" evidence="4">
    <location>
        <begin position="364"/>
        <end position="383"/>
    </location>
</feature>
<evidence type="ECO:0000256" key="4">
    <source>
        <dbReference type="SAM" id="Phobius"/>
    </source>
</evidence>
<keyword evidence="1 4" id="KW-0812">Transmembrane</keyword>
<reference evidence="6 7" key="1">
    <citation type="submission" date="2020-02" db="EMBL/GenBank/DDBJ databases">
        <title>Nitrogenibacter mangrovi gen. nov., sp. nov. isolated from mangrove sediment, a denitrifying betaproteobacterium.</title>
        <authorList>
            <person name="Liao H."/>
            <person name="Tian Y."/>
        </authorList>
    </citation>
    <scope>NUCLEOTIDE SEQUENCE [LARGE SCALE GENOMIC DNA]</scope>
    <source>
        <strain evidence="6 7">M9-3-2</strain>
    </source>
</reference>
<feature type="transmembrane region" description="Helical" evidence="4">
    <location>
        <begin position="106"/>
        <end position="128"/>
    </location>
</feature>
<accession>A0A6C1B315</accession>
<evidence type="ECO:0000313" key="6">
    <source>
        <dbReference type="EMBL" id="QID17238.1"/>
    </source>
</evidence>
<dbReference type="InterPro" id="IPR010645">
    <property type="entry name" value="MFS_4"/>
</dbReference>
<dbReference type="GO" id="GO:0005886">
    <property type="term" value="C:plasma membrane"/>
    <property type="evidence" value="ECO:0007669"/>
    <property type="project" value="TreeGrafter"/>
</dbReference>
<keyword evidence="2 4" id="KW-1133">Transmembrane helix</keyword>
<feature type="transmembrane region" description="Helical" evidence="4">
    <location>
        <begin position="77"/>
        <end position="100"/>
    </location>
</feature>
<feature type="transmembrane region" description="Helical" evidence="4">
    <location>
        <begin position="167"/>
        <end position="185"/>
    </location>
</feature>
<evidence type="ECO:0000256" key="3">
    <source>
        <dbReference type="ARBA" id="ARBA00023136"/>
    </source>
</evidence>
<evidence type="ECO:0000256" key="2">
    <source>
        <dbReference type="ARBA" id="ARBA00022989"/>
    </source>
</evidence>
<keyword evidence="7" id="KW-1185">Reference proteome</keyword>
<feature type="transmembrane region" description="Helical" evidence="4">
    <location>
        <begin position="47"/>
        <end position="65"/>
    </location>
</feature>
<feature type="domain" description="Major facilitator superfamily (MFS) profile" evidence="5">
    <location>
        <begin position="9"/>
        <end position="388"/>
    </location>
</feature>
<dbReference type="PANTHER" id="PTHR23537:SF1">
    <property type="entry name" value="SUGAR TRANSPORTER"/>
    <property type="match status" value="1"/>
</dbReference>
<dbReference type="PANTHER" id="PTHR23537">
    <property type="match status" value="1"/>
</dbReference>
<feature type="transmembrane region" description="Helical" evidence="4">
    <location>
        <begin position="298"/>
        <end position="321"/>
    </location>
</feature>
<sequence>MNDHAERARVLTAGICSLLLALGVARFAYTPLLPIMQQQAGLGVADAGWLAAINYMGYLTGALVASQISDLVLKDRLYRIGMGVAVLSTLMMATSTNLAVWVVSRYIAGLSSAAALLLGTGLILNWLIRHNHRSELGIHFAGIGLGIAGCAAAVTLMHPTLDWRAQWLAFTAIAAVLLVPALRWLPPPDTSAVTKTGQPLVDRPPSPLFLRLFMAAYFCAGVGYVVSATFIVAIVDALPALHGRGTLVFLVLGLAAAPACIVWDLVARRTGDLNALILAAVLQIVGILLPALSPSLPAAVAGAILFGGTFIGLVSLVLTMAGRYYPTRPAKMMGKMTVSYGVAQILGPAITGKLAESLGGSYSAGLWMAAVVMMVGTVLLLVLKGVERRDAAADASPAMP</sequence>
<feature type="transmembrane region" description="Helical" evidence="4">
    <location>
        <begin position="333"/>
        <end position="352"/>
    </location>
</feature>
<feature type="transmembrane region" description="Helical" evidence="4">
    <location>
        <begin position="212"/>
        <end position="235"/>
    </location>
</feature>
<dbReference type="KEGG" id="azq:G3580_06015"/>
<keyword evidence="3 4" id="KW-0472">Membrane</keyword>
<dbReference type="RefSeq" id="WP_173764403.1">
    <property type="nucleotide sequence ID" value="NZ_CP048836.1"/>
</dbReference>
<feature type="transmembrane region" description="Helical" evidence="4">
    <location>
        <begin position="273"/>
        <end position="292"/>
    </location>
</feature>
<dbReference type="PROSITE" id="PS50850">
    <property type="entry name" value="MFS"/>
    <property type="match status" value="1"/>
</dbReference>
<evidence type="ECO:0000313" key="7">
    <source>
        <dbReference type="Proteomes" id="UP000501991"/>
    </source>
</evidence>
<name>A0A6C1B315_9RHOO</name>